<dbReference type="GO" id="GO:0030060">
    <property type="term" value="F:L-malate dehydrogenase (NAD+) activity"/>
    <property type="evidence" value="ECO:0007669"/>
    <property type="project" value="UniProtKB-UniRule"/>
</dbReference>
<dbReference type="Gene3D" id="3.40.50.720">
    <property type="entry name" value="NAD(P)-binding Rossmann-like Domain"/>
    <property type="match status" value="1"/>
</dbReference>
<evidence type="ECO:0000313" key="13">
    <source>
        <dbReference type="Proteomes" id="UP000000787"/>
    </source>
</evidence>
<feature type="binding site" evidence="6 8">
    <location>
        <position position="84"/>
    </location>
    <ligand>
        <name>substrate</name>
    </ligand>
</feature>
<reference evidence="12 13" key="1">
    <citation type="journal article" date="2011" name="Stand. Genomic Sci.">
        <title>Complete genome sequence of the filamentous gliding predatory bacterium Herpetosiphon aurantiacus type strain (114-95(T)).</title>
        <authorList>
            <person name="Kiss H."/>
            <person name="Nett M."/>
            <person name="Domin N."/>
            <person name="Martin K."/>
            <person name="Maresca J.A."/>
            <person name="Copeland A."/>
            <person name="Lapidus A."/>
            <person name="Lucas S."/>
            <person name="Berry K.W."/>
            <person name="Glavina Del Rio T."/>
            <person name="Dalin E."/>
            <person name="Tice H."/>
            <person name="Pitluck S."/>
            <person name="Richardson P."/>
            <person name="Bruce D."/>
            <person name="Goodwin L."/>
            <person name="Han C."/>
            <person name="Detter J.C."/>
            <person name="Schmutz J."/>
            <person name="Brettin T."/>
            <person name="Land M."/>
            <person name="Hauser L."/>
            <person name="Kyrpides N.C."/>
            <person name="Ivanova N."/>
            <person name="Goker M."/>
            <person name="Woyke T."/>
            <person name="Klenk H.P."/>
            <person name="Bryant D.A."/>
        </authorList>
    </citation>
    <scope>NUCLEOTIDE SEQUENCE [LARGE SCALE GENOMIC DNA]</scope>
    <source>
        <strain evidence="13">ATCC 23779 / DSM 785 / 114-95</strain>
    </source>
</reference>
<feature type="binding site" evidence="6 9">
    <location>
        <begin position="120"/>
        <end position="122"/>
    </location>
    <ligand>
        <name>NAD(+)</name>
        <dbReference type="ChEBI" id="CHEBI:57540"/>
    </ligand>
</feature>
<feature type="domain" description="Lactate/malate dehydrogenase N-terminal" evidence="10">
    <location>
        <begin position="6"/>
        <end position="144"/>
    </location>
</feature>
<dbReference type="SUPFAM" id="SSF56327">
    <property type="entry name" value="LDH C-terminal domain-like"/>
    <property type="match status" value="1"/>
</dbReference>
<dbReference type="GO" id="GO:0006089">
    <property type="term" value="P:lactate metabolic process"/>
    <property type="evidence" value="ECO:0007669"/>
    <property type="project" value="TreeGrafter"/>
</dbReference>
<dbReference type="Gene3D" id="3.90.110.10">
    <property type="entry name" value="Lactate dehydrogenase/glycoside hydrolase, family 4, C-terminal"/>
    <property type="match status" value="1"/>
</dbReference>
<comment type="function">
    <text evidence="6">Catalyzes the reversible oxidation of malate to oxaloacetate.</text>
</comment>
<dbReference type="NCBIfam" id="NF004863">
    <property type="entry name" value="PRK06223.1"/>
    <property type="match status" value="1"/>
</dbReference>
<gene>
    <name evidence="6" type="primary">mdh</name>
    <name evidence="12" type="ordered locus">Haur_4206</name>
</gene>
<dbReference type="KEGG" id="hau:Haur_4206"/>
<dbReference type="HAMAP" id="MF_00487">
    <property type="entry name" value="Malate_dehydrog_3"/>
    <property type="match status" value="1"/>
</dbReference>
<dbReference type="AlphaFoldDB" id="A9AXB8"/>
<feature type="binding site" evidence="6 8">
    <location>
        <position position="122"/>
    </location>
    <ligand>
        <name>substrate</name>
    </ligand>
</feature>
<dbReference type="InParanoid" id="A9AXB8"/>
<dbReference type="HOGENOM" id="CLU_045401_2_1_0"/>
<dbReference type="InterPro" id="IPR001236">
    <property type="entry name" value="Lactate/malate_DH_N"/>
</dbReference>
<evidence type="ECO:0000256" key="3">
    <source>
        <dbReference type="ARBA" id="ARBA00023002"/>
    </source>
</evidence>
<dbReference type="PRINTS" id="PR00086">
    <property type="entry name" value="LLDHDRGNASE"/>
</dbReference>
<dbReference type="GO" id="GO:0006099">
    <property type="term" value="P:tricarboxylic acid cycle"/>
    <property type="evidence" value="ECO:0007669"/>
    <property type="project" value="UniProtKB-UniRule"/>
</dbReference>
<keyword evidence="4 6" id="KW-0520">NAD</keyword>
<proteinExistence type="inferred from homology"/>
<dbReference type="Pfam" id="PF00056">
    <property type="entry name" value="Ldh_1_N"/>
    <property type="match status" value="1"/>
</dbReference>
<feature type="binding site" evidence="6 9">
    <location>
        <begin position="11"/>
        <end position="16"/>
    </location>
    <ligand>
        <name>NAD(+)</name>
        <dbReference type="ChEBI" id="CHEBI:57540"/>
    </ligand>
</feature>
<dbReference type="STRING" id="316274.Haur_4206"/>
<protein>
    <recommendedName>
        <fullName evidence="6">Malate dehydrogenase</fullName>
        <ecNumber evidence="6">1.1.1.37</ecNumber>
    </recommendedName>
</protein>
<name>A9AXB8_HERA2</name>
<dbReference type="SUPFAM" id="SSF51735">
    <property type="entry name" value="NAD(P)-binding Rossmann-fold domains"/>
    <property type="match status" value="1"/>
</dbReference>
<dbReference type="Proteomes" id="UP000000787">
    <property type="component" value="Chromosome"/>
</dbReference>
<dbReference type="PANTHER" id="PTHR43128">
    <property type="entry name" value="L-2-HYDROXYCARBOXYLATE DEHYDROGENASE (NAD(P)(+))"/>
    <property type="match status" value="1"/>
</dbReference>
<evidence type="ECO:0000259" key="11">
    <source>
        <dbReference type="Pfam" id="PF02866"/>
    </source>
</evidence>
<dbReference type="FunCoup" id="A9AXB8">
    <property type="interactions" value="331"/>
</dbReference>
<feature type="binding site" evidence="6 9">
    <location>
        <position position="97"/>
    </location>
    <ligand>
        <name>NAD(+)</name>
        <dbReference type="ChEBI" id="CHEBI:57540"/>
    </ligand>
</feature>
<accession>A9AXB8</accession>
<organism evidence="12 13">
    <name type="scientific">Herpetosiphon aurantiacus (strain ATCC 23779 / DSM 785 / 114-95)</name>
    <dbReference type="NCBI Taxonomy" id="316274"/>
    <lineage>
        <taxon>Bacteria</taxon>
        <taxon>Bacillati</taxon>
        <taxon>Chloroflexota</taxon>
        <taxon>Chloroflexia</taxon>
        <taxon>Herpetosiphonales</taxon>
        <taxon>Herpetosiphonaceae</taxon>
        <taxon>Herpetosiphon</taxon>
    </lineage>
</organism>
<dbReference type="InterPro" id="IPR001557">
    <property type="entry name" value="L-lactate/malate_DH"/>
</dbReference>
<dbReference type="GO" id="GO:0004459">
    <property type="term" value="F:L-lactate dehydrogenase (NAD+) activity"/>
    <property type="evidence" value="ECO:0007669"/>
    <property type="project" value="UniProtKB-EC"/>
</dbReference>
<dbReference type="FunFam" id="3.40.50.720:FF:000018">
    <property type="entry name" value="Malate dehydrogenase"/>
    <property type="match status" value="1"/>
</dbReference>
<dbReference type="PIRSF" id="PIRSF000102">
    <property type="entry name" value="Lac_mal_DH"/>
    <property type="match status" value="1"/>
</dbReference>
<comment type="catalytic activity">
    <reaction evidence="5">
        <text>(S)-lactate + NAD(+) = pyruvate + NADH + H(+)</text>
        <dbReference type="Rhea" id="RHEA:23444"/>
        <dbReference type="ChEBI" id="CHEBI:15361"/>
        <dbReference type="ChEBI" id="CHEBI:15378"/>
        <dbReference type="ChEBI" id="CHEBI:16651"/>
        <dbReference type="ChEBI" id="CHEBI:57540"/>
        <dbReference type="ChEBI" id="CHEBI:57945"/>
        <dbReference type="EC" id="1.1.1.27"/>
    </reaction>
</comment>
<comment type="similarity">
    <text evidence="6">Belongs to the LDH/MDH superfamily. MDH type 3 family.</text>
</comment>
<evidence type="ECO:0000256" key="7">
    <source>
        <dbReference type="PIRSR" id="PIRSR000102-1"/>
    </source>
</evidence>
<keyword evidence="3 6" id="KW-0560">Oxidoreductase</keyword>
<evidence type="ECO:0000256" key="5">
    <source>
        <dbReference type="ARBA" id="ARBA00049258"/>
    </source>
</evidence>
<sequence length="314" mass="33635">MANRKKVTIIGAGFVGSTCAHWLASKELADVVLVDIVEGIPQGKGLDLLQSGPVEGFDVSVIGTNSYEETTDSDVVILTSGAPRKPGMTREDLLKINAEITKSNIEKVAKTSPNACIIVVNNPMDTMTYLARVASGFPKERVMGQGGVLDAARYRTFLAQELNVSVEDIQAMLMGGHGDEMVPLPRYTTVSGIPVTEFISAERLNQIVERTKKGGGEIVSLLKTGSAYYAPAAATIQMVEAILKDKKRVLPAAAYLEGEYGINDLYFGVPVVLGAGGVERILELPLSDDEKALMAKSADLVRSSVDTLRTLIDF</sequence>
<evidence type="ECO:0000256" key="9">
    <source>
        <dbReference type="PIRSR" id="PIRSR000102-3"/>
    </source>
</evidence>
<feature type="binding site" evidence="6 9">
    <location>
        <position position="35"/>
    </location>
    <ligand>
        <name>NAD(+)</name>
        <dbReference type="ChEBI" id="CHEBI:57540"/>
    </ligand>
</feature>
<evidence type="ECO:0000256" key="6">
    <source>
        <dbReference type="HAMAP-Rule" id="MF_00487"/>
    </source>
</evidence>
<dbReference type="InterPro" id="IPR011275">
    <property type="entry name" value="Malate_DH_type3"/>
</dbReference>
<feature type="binding site" evidence="6 8">
    <location>
        <position position="153"/>
    </location>
    <ligand>
        <name>substrate</name>
    </ligand>
</feature>
<dbReference type="Pfam" id="PF02866">
    <property type="entry name" value="Ldh_1_C"/>
    <property type="match status" value="1"/>
</dbReference>
<feature type="active site" description="Proton acceptor" evidence="6 7">
    <location>
        <position position="177"/>
    </location>
</feature>
<keyword evidence="2 6" id="KW-0816">Tricarboxylic acid cycle</keyword>
<comment type="similarity">
    <text evidence="1">Belongs to the LDH/MDH superfamily. LDH family.</text>
</comment>
<evidence type="ECO:0000256" key="2">
    <source>
        <dbReference type="ARBA" id="ARBA00022532"/>
    </source>
</evidence>
<keyword evidence="13" id="KW-1185">Reference proteome</keyword>
<dbReference type="PANTHER" id="PTHR43128:SF16">
    <property type="entry name" value="L-LACTATE DEHYDROGENASE"/>
    <property type="match status" value="1"/>
</dbReference>
<evidence type="ECO:0000256" key="4">
    <source>
        <dbReference type="ARBA" id="ARBA00023027"/>
    </source>
</evidence>
<dbReference type="CDD" id="cd01339">
    <property type="entry name" value="LDH-like_MDH"/>
    <property type="match status" value="1"/>
</dbReference>
<evidence type="ECO:0000256" key="1">
    <source>
        <dbReference type="ARBA" id="ARBA00006054"/>
    </source>
</evidence>
<dbReference type="EMBL" id="CP000875">
    <property type="protein sequence ID" value="ABX06838.1"/>
    <property type="molecule type" value="Genomic_DNA"/>
</dbReference>
<dbReference type="FunFam" id="3.90.110.10:FF:000004">
    <property type="entry name" value="Malate dehydrogenase"/>
    <property type="match status" value="1"/>
</dbReference>
<feature type="binding site" evidence="6 8">
    <location>
        <position position="90"/>
    </location>
    <ligand>
        <name>substrate</name>
    </ligand>
</feature>
<evidence type="ECO:0000313" key="12">
    <source>
        <dbReference type="EMBL" id="ABX06838.1"/>
    </source>
</evidence>
<comment type="catalytic activity">
    <reaction evidence="6">
        <text>(S)-malate + NAD(+) = oxaloacetate + NADH + H(+)</text>
        <dbReference type="Rhea" id="RHEA:21432"/>
        <dbReference type="ChEBI" id="CHEBI:15378"/>
        <dbReference type="ChEBI" id="CHEBI:15589"/>
        <dbReference type="ChEBI" id="CHEBI:16452"/>
        <dbReference type="ChEBI" id="CHEBI:57540"/>
        <dbReference type="ChEBI" id="CHEBI:57945"/>
        <dbReference type="EC" id="1.1.1.37"/>
    </reaction>
</comment>
<dbReference type="InterPro" id="IPR036291">
    <property type="entry name" value="NAD(P)-bd_dom_sf"/>
</dbReference>
<feature type="domain" description="Lactate/malate dehydrogenase C-terminal" evidence="11">
    <location>
        <begin position="149"/>
        <end position="306"/>
    </location>
</feature>
<evidence type="ECO:0000259" key="10">
    <source>
        <dbReference type="Pfam" id="PF00056"/>
    </source>
</evidence>
<dbReference type="InterPro" id="IPR015955">
    <property type="entry name" value="Lactate_DH/Glyco_Ohase_4_C"/>
</dbReference>
<evidence type="ECO:0000256" key="8">
    <source>
        <dbReference type="PIRSR" id="PIRSR000102-2"/>
    </source>
</evidence>
<dbReference type="InterPro" id="IPR022383">
    <property type="entry name" value="Lactate/malate_DH_C"/>
</dbReference>
<dbReference type="eggNOG" id="COG0039">
    <property type="taxonomic scope" value="Bacteria"/>
</dbReference>
<dbReference type="NCBIfam" id="TIGR01763">
    <property type="entry name" value="MalateDH_bact"/>
    <property type="match status" value="1"/>
</dbReference>
<dbReference type="EC" id="1.1.1.37" evidence="6"/>